<protein>
    <submittedName>
        <fullName evidence="1">Uncharacterized protein</fullName>
    </submittedName>
</protein>
<keyword evidence="2" id="KW-1185">Reference proteome</keyword>
<reference evidence="1" key="1">
    <citation type="journal article" date="2021" name="New Phytol.">
        <title>Evolutionary innovations through gain and loss of genes in the ectomycorrhizal Boletales.</title>
        <authorList>
            <person name="Wu G."/>
            <person name="Miyauchi S."/>
            <person name="Morin E."/>
            <person name="Kuo A."/>
            <person name="Drula E."/>
            <person name="Varga T."/>
            <person name="Kohler A."/>
            <person name="Feng B."/>
            <person name="Cao Y."/>
            <person name="Lipzen A."/>
            <person name="Daum C."/>
            <person name="Hundley H."/>
            <person name="Pangilinan J."/>
            <person name="Johnson J."/>
            <person name="Barry K."/>
            <person name="LaButti K."/>
            <person name="Ng V."/>
            <person name="Ahrendt S."/>
            <person name="Min B."/>
            <person name="Choi I.G."/>
            <person name="Park H."/>
            <person name="Plett J.M."/>
            <person name="Magnuson J."/>
            <person name="Spatafora J.W."/>
            <person name="Nagy L.G."/>
            <person name="Henrissat B."/>
            <person name="Grigoriev I.V."/>
            <person name="Yang Z.L."/>
            <person name="Xu J."/>
            <person name="Martin F.M."/>
        </authorList>
    </citation>
    <scope>NUCLEOTIDE SEQUENCE</scope>
    <source>
        <strain evidence="1">ATCC 28755</strain>
    </source>
</reference>
<comment type="caution">
    <text evidence="1">The sequence shown here is derived from an EMBL/GenBank/DDBJ whole genome shotgun (WGS) entry which is preliminary data.</text>
</comment>
<evidence type="ECO:0000313" key="1">
    <source>
        <dbReference type="EMBL" id="KAH7915263.1"/>
    </source>
</evidence>
<evidence type="ECO:0000313" key="2">
    <source>
        <dbReference type="Proteomes" id="UP000790377"/>
    </source>
</evidence>
<accession>A0ACB8AQJ6</accession>
<proteinExistence type="predicted"/>
<name>A0ACB8AQJ6_9AGAM</name>
<organism evidence="1 2">
    <name type="scientific">Hygrophoropsis aurantiaca</name>
    <dbReference type="NCBI Taxonomy" id="72124"/>
    <lineage>
        <taxon>Eukaryota</taxon>
        <taxon>Fungi</taxon>
        <taxon>Dikarya</taxon>
        <taxon>Basidiomycota</taxon>
        <taxon>Agaricomycotina</taxon>
        <taxon>Agaricomycetes</taxon>
        <taxon>Agaricomycetidae</taxon>
        <taxon>Boletales</taxon>
        <taxon>Coniophorineae</taxon>
        <taxon>Hygrophoropsidaceae</taxon>
        <taxon>Hygrophoropsis</taxon>
    </lineage>
</organism>
<gene>
    <name evidence="1" type="ORF">BJ138DRAFT_147442</name>
</gene>
<dbReference type="EMBL" id="MU267602">
    <property type="protein sequence ID" value="KAH7915263.1"/>
    <property type="molecule type" value="Genomic_DNA"/>
</dbReference>
<dbReference type="Proteomes" id="UP000790377">
    <property type="component" value="Unassembled WGS sequence"/>
</dbReference>
<sequence>MGRPLFSKAFQTAPAVREPETPCPYEKWSYLNDFDPDSDEFFESDHAVYEDCLGPAVISTSEDEEERETRDMVVIRVGNSSPTSSEESLSDRASPMADGPEDPAHLLADAFHDLRRVEQESDMPSDSGARVQLARRVVPTEVRWTTESGLSVARGPDDTSILGFSPTRPLRQSSHRSLDRGTITHHEYARRTGDSTRASNSASVPVPAIYSRRTASVDEYYAHSPSSHTPSTPPSRQNHFSPSPPPTVTPRLYSWSSRHSTLSSSPTGTGPLTNASARMSYTHISPTLVRVRDVMT</sequence>